<dbReference type="PROSITE" id="PS00137">
    <property type="entry name" value="SUBTILASE_HIS"/>
    <property type="match status" value="1"/>
</dbReference>
<dbReference type="PANTHER" id="PTHR43806:SF11">
    <property type="entry name" value="CEREVISIN-RELATED"/>
    <property type="match status" value="1"/>
</dbReference>
<dbReference type="RefSeq" id="WP_073021221.1">
    <property type="nucleotide sequence ID" value="NZ_FQXU01000010.1"/>
</dbReference>
<dbReference type="InterPro" id="IPR022398">
    <property type="entry name" value="Peptidase_S8_His-AS"/>
</dbReference>
<dbReference type="AlphaFoldDB" id="A0A1M5ZS59"/>
<keyword evidence="4 5" id="KW-0720">Serine protease</keyword>
<evidence type="ECO:0000256" key="5">
    <source>
        <dbReference type="PROSITE-ProRule" id="PRU01240"/>
    </source>
</evidence>
<feature type="active site" description="Charge relay system" evidence="5">
    <location>
        <position position="153"/>
    </location>
</feature>
<feature type="active site" description="Charge relay system" evidence="5">
    <location>
        <position position="343"/>
    </location>
</feature>
<reference evidence="7 8" key="1">
    <citation type="submission" date="2016-11" db="EMBL/GenBank/DDBJ databases">
        <authorList>
            <person name="Jaros S."/>
            <person name="Januszkiewicz K."/>
            <person name="Wedrychowicz H."/>
        </authorList>
    </citation>
    <scope>NUCLEOTIDE SEQUENCE [LARGE SCALE GENOMIC DNA]</scope>
    <source>
        <strain evidence="7 8">DSM 6191</strain>
    </source>
</reference>
<dbReference type="Gene3D" id="3.40.50.200">
    <property type="entry name" value="Peptidase S8/S53 domain"/>
    <property type="match status" value="1"/>
</dbReference>
<sequence>MFSLKNKLDPQLKQVYTSPLYKSFRVIIKCKNFLKDIEKKLNSYKCIHIGSISSEKLIFAEVNKRGLDRLLEFPEVSSIHFDEFCHICGGMSVSTANRVNLPDKYRLTGRGVSIGVIDTGVYPHTDLTLPWNKISGFKDFINNYNYAYDDNGHGTMVAGIISGSGYMSKNIFKGIAENSSLYVYKSFDAKGKGYISDILLAIDDVINKKSETNIKLLSLPFEYLGNNPLILDLFSKFFSRCINNNIVPIVPSGSLPNITQSIIGFSRLDNCITVGGIDTTKDLKPYTYSSCGFIGKTLKPDLSAAAKDILSLNTEVSYIPEKSGIKIYPPKLEKSYLTFSGTSCSCAYITGVCALIFENNPNLSFSDLLSLLKLSCEELPYDKPLGGEGYINLSKIMN</sequence>
<dbReference type="InterPro" id="IPR000209">
    <property type="entry name" value="Peptidase_S8/S53_dom"/>
</dbReference>
<protein>
    <submittedName>
        <fullName evidence="7">Subtilase family protein</fullName>
    </submittedName>
</protein>
<evidence type="ECO:0000256" key="3">
    <source>
        <dbReference type="ARBA" id="ARBA00022801"/>
    </source>
</evidence>
<dbReference type="PRINTS" id="PR00723">
    <property type="entry name" value="SUBTILISIN"/>
</dbReference>
<dbReference type="InterPro" id="IPR023827">
    <property type="entry name" value="Peptidase_S8_Asp-AS"/>
</dbReference>
<dbReference type="GO" id="GO:0006508">
    <property type="term" value="P:proteolysis"/>
    <property type="evidence" value="ECO:0007669"/>
    <property type="project" value="UniProtKB-KW"/>
</dbReference>
<dbReference type="PANTHER" id="PTHR43806">
    <property type="entry name" value="PEPTIDASE S8"/>
    <property type="match status" value="1"/>
</dbReference>
<dbReference type="EMBL" id="FQXU01000010">
    <property type="protein sequence ID" value="SHI26763.1"/>
    <property type="molecule type" value="Genomic_DNA"/>
</dbReference>
<dbReference type="Pfam" id="PF00082">
    <property type="entry name" value="Peptidase_S8"/>
    <property type="match status" value="1"/>
</dbReference>
<accession>A0A1M5ZS59</accession>
<evidence type="ECO:0000256" key="1">
    <source>
        <dbReference type="ARBA" id="ARBA00011073"/>
    </source>
</evidence>
<dbReference type="InterPro" id="IPR015500">
    <property type="entry name" value="Peptidase_S8_subtilisin-rel"/>
</dbReference>
<dbReference type="PROSITE" id="PS51892">
    <property type="entry name" value="SUBTILASE"/>
    <property type="match status" value="1"/>
</dbReference>
<organism evidence="7 8">
    <name type="scientific">Clostridium intestinale DSM 6191</name>
    <dbReference type="NCBI Taxonomy" id="1121320"/>
    <lineage>
        <taxon>Bacteria</taxon>
        <taxon>Bacillati</taxon>
        <taxon>Bacillota</taxon>
        <taxon>Clostridia</taxon>
        <taxon>Eubacteriales</taxon>
        <taxon>Clostridiaceae</taxon>
        <taxon>Clostridium</taxon>
    </lineage>
</organism>
<evidence type="ECO:0000313" key="7">
    <source>
        <dbReference type="EMBL" id="SHI26763.1"/>
    </source>
</evidence>
<evidence type="ECO:0000256" key="2">
    <source>
        <dbReference type="ARBA" id="ARBA00022670"/>
    </source>
</evidence>
<dbReference type="InterPro" id="IPR050131">
    <property type="entry name" value="Peptidase_S8_subtilisin-like"/>
</dbReference>
<dbReference type="InterPro" id="IPR036852">
    <property type="entry name" value="Peptidase_S8/S53_dom_sf"/>
</dbReference>
<evidence type="ECO:0000313" key="8">
    <source>
        <dbReference type="Proteomes" id="UP000184241"/>
    </source>
</evidence>
<feature type="domain" description="Peptidase S8/S53" evidence="6">
    <location>
        <begin position="109"/>
        <end position="376"/>
    </location>
</feature>
<evidence type="ECO:0000256" key="4">
    <source>
        <dbReference type="ARBA" id="ARBA00022825"/>
    </source>
</evidence>
<dbReference type="PROSITE" id="PS00136">
    <property type="entry name" value="SUBTILASE_ASP"/>
    <property type="match status" value="1"/>
</dbReference>
<keyword evidence="2 5" id="KW-0645">Protease</keyword>
<dbReference type="GO" id="GO:0004252">
    <property type="term" value="F:serine-type endopeptidase activity"/>
    <property type="evidence" value="ECO:0007669"/>
    <property type="project" value="UniProtKB-UniRule"/>
</dbReference>
<evidence type="ECO:0000259" key="6">
    <source>
        <dbReference type="Pfam" id="PF00082"/>
    </source>
</evidence>
<comment type="similarity">
    <text evidence="1 5">Belongs to the peptidase S8 family.</text>
</comment>
<dbReference type="Proteomes" id="UP000184241">
    <property type="component" value="Unassembled WGS sequence"/>
</dbReference>
<proteinExistence type="inferred from homology"/>
<gene>
    <name evidence="7" type="ORF">SAMN02745941_03289</name>
</gene>
<feature type="active site" description="Charge relay system" evidence="5">
    <location>
        <position position="118"/>
    </location>
</feature>
<dbReference type="SUPFAM" id="SSF52743">
    <property type="entry name" value="Subtilisin-like"/>
    <property type="match status" value="1"/>
</dbReference>
<keyword evidence="3 5" id="KW-0378">Hydrolase</keyword>
<name>A0A1M5ZS59_9CLOT</name>